<accession>A0A967F1E2</accession>
<evidence type="ECO:0000313" key="7">
    <source>
        <dbReference type="Proteomes" id="UP000761264"/>
    </source>
</evidence>
<comment type="caution">
    <text evidence="6">The sequence shown here is derived from an EMBL/GenBank/DDBJ whole genome shotgun (WGS) entry which is preliminary data.</text>
</comment>
<keyword evidence="2" id="KW-0229">DNA integration</keyword>
<proteinExistence type="inferred from homology"/>
<dbReference type="InterPro" id="IPR013762">
    <property type="entry name" value="Integrase-like_cat_sf"/>
</dbReference>
<dbReference type="GO" id="GO:0015074">
    <property type="term" value="P:DNA integration"/>
    <property type="evidence" value="ECO:0007669"/>
    <property type="project" value="UniProtKB-KW"/>
</dbReference>
<dbReference type="Gene3D" id="1.10.443.10">
    <property type="entry name" value="Intergrase catalytic core"/>
    <property type="match status" value="1"/>
</dbReference>
<dbReference type="InterPro" id="IPR011010">
    <property type="entry name" value="DNA_brk_join_enz"/>
</dbReference>
<dbReference type="InterPro" id="IPR050808">
    <property type="entry name" value="Phage_Integrase"/>
</dbReference>
<evidence type="ECO:0000256" key="3">
    <source>
        <dbReference type="ARBA" id="ARBA00023125"/>
    </source>
</evidence>
<dbReference type="GO" id="GO:0006310">
    <property type="term" value="P:DNA recombination"/>
    <property type="evidence" value="ECO:0007669"/>
    <property type="project" value="UniProtKB-KW"/>
</dbReference>
<evidence type="ECO:0000256" key="2">
    <source>
        <dbReference type="ARBA" id="ARBA00022908"/>
    </source>
</evidence>
<keyword evidence="3" id="KW-0238">DNA-binding</keyword>
<organism evidence="6 7">
    <name type="scientific">Pelagibius litoralis</name>
    <dbReference type="NCBI Taxonomy" id="374515"/>
    <lineage>
        <taxon>Bacteria</taxon>
        <taxon>Pseudomonadati</taxon>
        <taxon>Pseudomonadota</taxon>
        <taxon>Alphaproteobacteria</taxon>
        <taxon>Rhodospirillales</taxon>
        <taxon>Rhodovibrionaceae</taxon>
        <taxon>Pelagibius</taxon>
    </lineage>
</organism>
<evidence type="ECO:0000313" key="6">
    <source>
        <dbReference type="EMBL" id="NIA71254.1"/>
    </source>
</evidence>
<dbReference type="SUPFAM" id="SSF56349">
    <property type="entry name" value="DNA breaking-rejoining enzymes"/>
    <property type="match status" value="1"/>
</dbReference>
<reference evidence="6" key="1">
    <citation type="submission" date="2020-03" db="EMBL/GenBank/DDBJ databases">
        <title>Genome of Pelagibius litoralis DSM 21314T.</title>
        <authorList>
            <person name="Wang G."/>
        </authorList>
    </citation>
    <scope>NUCLEOTIDE SEQUENCE</scope>
    <source>
        <strain evidence="6">DSM 21314</strain>
    </source>
</reference>
<evidence type="ECO:0000259" key="5">
    <source>
        <dbReference type="PROSITE" id="PS51898"/>
    </source>
</evidence>
<dbReference type="Proteomes" id="UP000761264">
    <property type="component" value="Unassembled WGS sequence"/>
</dbReference>
<name>A0A967F1E2_9PROT</name>
<evidence type="ECO:0000256" key="4">
    <source>
        <dbReference type="ARBA" id="ARBA00023172"/>
    </source>
</evidence>
<dbReference type="Gene3D" id="1.10.150.130">
    <property type="match status" value="1"/>
</dbReference>
<keyword evidence="4" id="KW-0233">DNA recombination</keyword>
<dbReference type="PROSITE" id="PS51898">
    <property type="entry name" value="TYR_RECOMBINASE"/>
    <property type="match status" value="1"/>
</dbReference>
<evidence type="ECO:0000256" key="1">
    <source>
        <dbReference type="ARBA" id="ARBA00008857"/>
    </source>
</evidence>
<gene>
    <name evidence="6" type="ORF">HBA54_21880</name>
</gene>
<dbReference type="EMBL" id="JAAQPH010000020">
    <property type="protein sequence ID" value="NIA71254.1"/>
    <property type="molecule type" value="Genomic_DNA"/>
</dbReference>
<dbReference type="RefSeq" id="WP_167228699.1">
    <property type="nucleotide sequence ID" value="NZ_JAAQPH010000020.1"/>
</dbReference>
<dbReference type="Pfam" id="PF00589">
    <property type="entry name" value="Phage_integrase"/>
    <property type="match status" value="1"/>
</dbReference>
<dbReference type="GO" id="GO:0003677">
    <property type="term" value="F:DNA binding"/>
    <property type="evidence" value="ECO:0007669"/>
    <property type="project" value="UniProtKB-KW"/>
</dbReference>
<dbReference type="PANTHER" id="PTHR30629:SF2">
    <property type="entry name" value="PROPHAGE INTEGRASE INTS-RELATED"/>
    <property type="match status" value="1"/>
</dbReference>
<dbReference type="InterPro" id="IPR002104">
    <property type="entry name" value="Integrase_catalytic"/>
</dbReference>
<dbReference type="AlphaFoldDB" id="A0A967F1E2"/>
<sequence>MADRPRYLKTRRKTNKHGETRVYYYWVPRKADAERYGLPRQVRLAAKHDARCGDGSAYFQACLEAEEWNAKLERKRHGGMGEMATAPGTLPYLIKVFKNTGDYTGLAESTQKGTYEYGWRVVLKWSEALDHIPVKRVTRGHCRDFYENLCETDDEGYRSYARAKNVMASLRRILSYAVDKEEIETNPALKLKLKSPELRLRKWEPGEIEGFVTAADKAGRPSLALGVEIAAVIGQRRADMVALCWDQYENGCFKIIQQKTGARIQVPVTPELVARLAKAPRHKSGHIVYDEKRDRPYKLRHFNRVFREIADAAELYDLWFHDLRRTAVYELARAGATVPEIIAVTGHSLENATRVLKHYLFPDSKLAETAVQKLVEKNALDRRRALKIAPEESEGRLDLTNVIRFKVPEAA</sequence>
<dbReference type="PANTHER" id="PTHR30629">
    <property type="entry name" value="PROPHAGE INTEGRASE"/>
    <property type="match status" value="1"/>
</dbReference>
<protein>
    <submittedName>
        <fullName evidence="6">Tyrosine-type recombinase/integrase</fullName>
    </submittedName>
</protein>
<feature type="domain" description="Tyr recombinase" evidence="5">
    <location>
        <begin position="198"/>
        <end position="372"/>
    </location>
</feature>
<dbReference type="InterPro" id="IPR010998">
    <property type="entry name" value="Integrase_recombinase_N"/>
</dbReference>
<keyword evidence="7" id="KW-1185">Reference proteome</keyword>
<comment type="similarity">
    <text evidence="1">Belongs to the 'phage' integrase family.</text>
</comment>